<organism evidence="1 2">
    <name type="scientific">Croceibacterium mercuriale</name>
    <dbReference type="NCBI Taxonomy" id="1572751"/>
    <lineage>
        <taxon>Bacteria</taxon>
        <taxon>Pseudomonadati</taxon>
        <taxon>Pseudomonadota</taxon>
        <taxon>Alphaproteobacteria</taxon>
        <taxon>Sphingomonadales</taxon>
        <taxon>Erythrobacteraceae</taxon>
        <taxon>Croceibacterium</taxon>
    </lineage>
</organism>
<reference evidence="1 2" key="1">
    <citation type="submission" date="2014-11" db="EMBL/GenBank/DDBJ databases">
        <title>Draft genome sequence of Kirrobacter mercurialis.</title>
        <authorList>
            <person name="Coil D.A."/>
            <person name="Eisen J.A."/>
        </authorList>
    </citation>
    <scope>NUCLEOTIDE SEQUENCE [LARGE SCALE GENOMIC DNA]</scope>
    <source>
        <strain evidence="1 2">Coronado</strain>
    </source>
</reference>
<dbReference type="EMBL" id="JTDN01000003">
    <property type="protein sequence ID" value="KHL24223.1"/>
    <property type="molecule type" value="Genomic_DNA"/>
</dbReference>
<name>A0A0B2BRS2_9SPHN</name>
<gene>
    <name evidence="1" type="ORF">PK98_14655</name>
</gene>
<proteinExistence type="predicted"/>
<evidence type="ECO:0000313" key="2">
    <source>
        <dbReference type="Proteomes" id="UP000030988"/>
    </source>
</evidence>
<protein>
    <submittedName>
        <fullName evidence="1">Uncharacterized protein</fullName>
    </submittedName>
</protein>
<dbReference type="Proteomes" id="UP000030988">
    <property type="component" value="Unassembled WGS sequence"/>
</dbReference>
<accession>A0A0B2BRS2</accession>
<dbReference type="AlphaFoldDB" id="A0A0B2BRS2"/>
<sequence length="135" mass="14974">MLSFTQLETSVLDAISAENREALPPLSAFLASAVVVRRENTGHGFYTYFESDPANGSLVWPRPIYGPHAYMVGMGEEALMGFLLWCSGDEPSALEGYQYGDSTGETVDLKTIDLADLRFCRLEWDREVKCTKPAL</sequence>
<dbReference type="RefSeq" id="WP_039097803.1">
    <property type="nucleotide sequence ID" value="NZ_JTDN01000003.1"/>
</dbReference>
<keyword evidence="2" id="KW-1185">Reference proteome</keyword>
<comment type="caution">
    <text evidence="1">The sequence shown here is derived from an EMBL/GenBank/DDBJ whole genome shotgun (WGS) entry which is preliminary data.</text>
</comment>
<evidence type="ECO:0000313" key="1">
    <source>
        <dbReference type="EMBL" id="KHL24223.1"/>
    </source>
</evidence>
<dbReference type="OrthoDB" id="7451759at2"/>